<evidence type="ECO:0008006" key="4">
    <source>
        <dbReference type="Google" id="ProtNLM"/>
    </source>
</evidence>
<accession>A0A4R2ISU6</accession>
<proteinExistence type="predicted"/>
<name>A0A4R2ISU6_9PSEU</name>
<reference evidence="2 3" key="1">
    <citation type="submission" date="2019-03" db="EMBL/GenBank/DDBJ databases">
        <title>Genomic Encyclopedia of Type Strains, Phase IV (KMG-IV): sequencing the most valuable type-strain genomes for metagenomic binning, comparative biology and taxonomic classification.</title>
        <authorList>
            <person name="Goeker M."/>
        </authorList>
    </citation>
    <scope>NUCLEOTIDE SEQUENCE [LARGE SCALE GENOMIC DNA]</scope>
    <source>
        <strain evidence="2 3">DSM 45934</strain>
    </source>
</reference>
<comment type="caution">
    <text evidence="2">The sequence shown here is derived from an EMBL/GenBank/DDBJ whole genome shotgun (WGS) entry which is preliminary data.</text>
</comment>
<protein>
    <recommendedName>
        <fullName evidence="4">Excalibur calcium-binding domain-containing protein</fullName>
    </recommendedName>
</protein>
<organism evidence="2 3">
    <name type="scientific">Actinocrispum wychmicini</name>
    <dbReference type="NCBI Taxonomy" id="1213861"/>
    <lineage>
        <taxon>Bacteria</taxon>
        <taxon>Bacillati</taxon>
        <taxon>Actinomycetota</taxon>
        <taxon>Actinomycetes</taxon>
        <taxon>Pseudonocardiales</taxon>
        <taxon>Pseudonocardiaceae</taxon>
        <taxon>Actinocrispum</taxon>
    </lineage>
</organism>
<dbReference type="RefSeq" id="WP_132125529.1">
    <property type="nucleotide sequence ID" value="NZ_SLWS01000016.1"/>
</dbReference>
<feature type="compositionally biased region" description="Polar residues" evidence="1">
    <location>
        <begin position="220"/>
        <end position="238"/>
    </location>
</feature>
<dbReference type="AlphaFoldDB" id="A0A4R2ISU6"/>
<dbReference type="Proteomes" id="UP000295680">
    <property type="component" value="Unassembled WGS sequence"/>
</dbReference>
<evidence type="ECO:0000256" key="1">
    <source>
        <dbReference type="SAM" id="MobiDB-lite"/>
    </source>
</evidence>
<feature type="compositionally biased region" description="Low complexity" evidence="1">
    <location>
        <begin position="208"/>
        <end position="218"/>
    </location>
</feature>
<evidence type="ECO:0000313" key="2">
    <source>
        <dbReference type="EMBL" id="TCO48137.1"/>
    </source>
</evidence>
<dbReference type="EMBL" id="SLWS01000016">
    <property type="protein sequence ID" value="TCO48137.1"/>
    <property type="molecule type" value="Genomic_DNA"/>
</dbReference>
<keyword evidence="3" id="KW-1185">Reference proteome</keyword>
<dbReference type="OrthoDB" id="9812156at2"/>
<feature type="region of interest" description="Disordered" evidence="1">
    <location>
        <begin position="208"/>
        <end position="265"/>
    </location>
</feature>
<gene>
    <name evidence="2" type="ORF">EV192_116190</name>
</gene>
<sequence length="317" mass="32674">MTENSSAGLFMFRPEVTVTVTREEHHQSALSRYRVGAGASRRVAVQLAWCTIGSGKYKGERAIEVRLDGERVGELTYAMSQRYGLLLDTVAGRGGRAGCEASVFLGKRGIEIELLLPRDTSAASVDVPKVTMAAVDASATTVTVTDVPTPRADVGKGTFAKQKPAWITAGAVAVVAFLAAIGSQDNKPAPSSSSPAVNFTTTTTSATATATIGNTAPASTIPQSSAPPETNTSTTKPHATSPAKQPPAAPPKTSSTTAEEPPAGKCDPNYSGCVPIASDVDCEGGGGNGPAFVKGPIRVIGKDIYDLDRDHNGIACE</sequence>
<evidence type="ECO:0000313" key="3">
    <source>
        <dbReference type="Proteomes" id="UP000295680"/>
    </source>
</evidence>